<dbReference type="AlphaFoldDB" id="A0A0D8XAK1"/>
<reference evidence="3 4" key="1">
    <citation type="submission" date="2013-11" db="EMBL/GenBank/DDBJ databases">
        <title>Draft genome of the bovine lungworm Dictyocaulus viviparus.</title>
        <authorList>
            <person name="Mitreva M."/>
        </authorList>
    </citation>
    <scope>NUCLEOTIDE SEQUENCE [LARGE SCALE GENOMIC DNA]</scope>
    <source>
        <strain evidence="3 4">HannoverDv2000</strain>
    </source>
</reference>
<name>A0A0D8XAK1_DICVI</name>
<dbReference type="Pfam" id="PF00188">
    <property type="entry name" value="CAP"/>
    <property type="match status" value="1"/>
</dbReference>
<evidence type="ECO:0000259" key="2">
    <source>
        <dbReference type="Pfam" id="PF00188"/>
    </source>
</evidence>
<reference evidence="4" key="2">
    <citation type="journal article" date="2016" name="Sci. Rep.">
        <title>Dictyocaulus viviparus genome, variome and transcriptome elucidate lungworm biology and support future intervention.</title>
        <authorList>
            <person name="McNulty S.N."/>
            <person name="Strube C."/>
            <person name="Rosa B.A."/>
            <person name="Martin J.C."/>
            <person name="Tyagi R."/>
            <person name="Choi Y.J."/>
            <person name="Wang Q."/>
            <person name="Hallsworth Pepin K."/>
            <person name="Zhang X."/>
            <person name="Ozersky P."/>
            <person name="Wilson R.K."/>
            <person name="Sternberg P.W."/>
            <person name="Gasser R.B."/>
            <person name="Mitreva M."/>
        </authorList>
    </citation>
    <scope>NUCLEOTIDE SEQUENCE [LARGE SCALE GENOMIC DNA]</scope>
    <source>
        <strain evidence="4">HannoverDv2000</strain>
    </source>
</reference>
<evidence type="ECO:0000256" key="1">
    <source>
        <dbReference type="SAM" id="SignalP"/>
    </source>
</evidence>
<dbReference type="InterPro" id="IPR014044">
    <property type="entry name" value="CAP_dom"/>
</dbReference>
<accession>A0A0D8XAK1</accession>
<gene>
    <name evidence="3" type="ORF">DICVIV_12417</name>
</gene>
<organism evidence="3 4">
    <name type="scientific">Dictyocaulus viviparus</name>
    <name type="common">Bovine lungworm</name>
    <dbReference type="NCBI Taxonomy" id="29172"/>
    <lineage>
        <taxon>Eukaryota</taxon>
        <taxon>Metazoa</taxon>
        <taxon>Ecdysozoa</taxon>
        <taxon>Nematoda</taxon>
        <taxon>Chromadorea</taxon>
        <taxon>Rhabditida</taxon>
        <taxon>Rhabditina</taxon>
        <taxon>Rhabditomorpha</taxon>
        <taxon>Strongyloidea</taxon>
        <taxon>Metastrongylidae</taxon>
        <taxon>Dictyocaulus</taxon>
    </lineage>
</organism>
<dbReference type="Proteomes" id="UP000053766">
    <property type="component" value="Unassembled WGS sequence"/>
</dbReference>
<feature type="domain" description="SCP" evidence="2">
    <location>
        <begin position="146"/>
        <end position="205"/>
    </location>
</feature>
<evidence type="ECO:0000313" key="3">
    <source>
        <dbReference type="EMBL" id="KJH41603.1"/>
    </source>
</evidence>
<feature type="chain" id="PRO_5002335734" description="SCP domain-containing protein" evidence="1">
    <location>
        <begin position="22"/>
        <end position="257"/>
    </location>
</feature>
<evidence type="ECO:0000313" key="4">
    <source>
        <dbReference type="Proteomes" id="UP000053766"/>
    </source>
</evidence>
<dbReference type="EMBL" id="KN716790">
    <property type="protein sequence ID" value="KJH41603.1"/>
    <property type="molecule type" value="Genomic_DNA"/>
</dbReference>
<sequence>MMMCISYTMLLLLLAVVPLHGQIESCGNKTKDAYRRYLLGAHNRVRDVQNPMMMKQDNFTNVGCSLKRCPSSLNTNTIVMVCFYEKPATTTTTATPAEEATTTATVSSSYTSTNKSTTCTMNKKTRERILSSYGNLMKSKTSEKPKWSCELEKMAKETVENCPQKLENTSSASSNSQSTDLNVQVRLSAFFVKKILHQWKKSSITRRKLCHTLAAHLKTALILMTERWLAWHVSMVNLEEVCFCYTNGGTAALNLYY</sequence>
<feature type="signal peptide" evidence="1">
    <location>
        <begin position="1"/>
        <end position="21"/>
    </location>
</feature>
<protein>
    <recommendedName>
        <fullName evidence="2">SCP domain-containing protein</fullName>
    </recommendedName>
</protein>
<keyword evidence="4" id="KW-1185">Reference proteome</keyword>
<keyword evidence="1" id="KW-0732">Signal</keyword>
<proteinExistence type="predicted"/>